<feature type="compositionally biased region" description="Basic and acidic residues" evidence="1">
    <location>
        <begin position="427"/>
        <end position="444"/>
    </location>
</feature>
<dbReference type="Gene3D" id="1.10.720.30">
    <property type="entry name" value="SAP domain"/>
    <property type="match status" value="1"/>
</dbReference>
<feature type="compositionally biased region" description="Pro residues" evidence="1">
    <location>
        <begin position="610"/>
        <end position="624"/>
    </location>
</feature>
<evidence type="ECO:0000313" key="3">
    <source>
        <dbReference type="EMBL" id="KAJ9177644.1"/>
    </source>
</evidence>
<gene>
    <name evidence="3" type="ORF">P3X46_012840</name>
</gene>
<reference evidence="3" key="1">
    <citation type="journal article" date="2023" name="Plant Biotechnol. J.">
        <title>Chromosome-level wild Hevea brasiliensis genome provides new tools for genomic-assisted breeding and valuable loci to elevate rubber yield.</title>
        <authorList>
            <person name="Cheng H."/>
            <person name="Song X."/>
            <person name="Hu Y."/>
            <person name="Wu T."/>
            <person name="Yang Q."/>
            <person name="An Z."/>
            <person name="Feng S."/>
            <person name="Deng Z."/>
            <person name="Wu W."/>
            <person name="Zeng X."/>
            <person name="Tu M."/>
            <person name="Wang X."/>
            <person name="Huang H."/>
        </authorList>
    </citation>
    <scope>NUCLEOTIDE SEQUENCE</scope>
    <source>
        <strain evidence="3">MT/VB/25A 57/8</strain>
    </source>
</reference>
<feature type="region of interest" description="Disordered" evidence="1">
    <location>
        <begin position="580"/>
        <end position="647"/>
    </location>
</feature>
<dbReference type="PROSITE" id="PS50800">
    <property type="entry name" value="SAP"/>
    <property type="match status" value="1"/>
</dbReference>
<evidence type="ECO:0000313" key="4">
    <source>
        <dbReference type="Proteomes" id="UP001174677"/>
    </source>
</evidence>
<evidence type="ECO:0000256" key="1">
    <source>
        <dbReference type="SAM" id="MobiDB-lite"/>
    </source>
</evidence>
<dbReference type="InterPro" id="IPR034257">
    <property type="entry name" value="Acinus_RRM"/>
</dbReference>
<dbReference type="PANTHER" id="PTHR47031">
    <property type="entry name" value="SAP DNA-BINDING DOMAIN-CONTAINING PROTEIN"/>
    <property type="match status" value="1"/>
</dbReference>
<dbReference type="Pfam" id="PF02037">
    <property type="entry name" value="SAP"/>
    <property type="match status" value="1"/>
</dbReference>
<dbReference type="InterPro" id="IPR036361">
    <property type="entry name" value="SAP_dom_sf"/>
</dbReference>
<proteinExistence type="predicted"/>
<protein>
    <recommendedName>
        <fullName evidence="2">SAP domain-containing protein</fullName>
    </recommendedName>
</protein>
<feature type="region of interest" description="Disordered" evidence="1">
    <location>
        <begin position="397"/>
        <end position="494"/>
    </location>
</feature>
<comment type="caution">
    <text evidence="3">The sequence shown here is derived from an EMBL/GenBank/DDBJ whole genome shotgun (WGS) entry which is preliminary data.</text>
</comment>
<dbReference type="SMART" id="SM00513">
    <property type="entry name" value="SAP"/>
    <property type="match status" value="1"/>
</dbReference>
<accession>A0ABQ9MBL6</accession>
<organism evidence="3 4">
    <name type="scientific">Hevea brasiliensis</name>
    <name type="common">Para rubber tree</name>
    <name type="synonym">Siphonia brasiliensis</name>
    <dbReference type="NCBI Taxonomy" id="3981"/>
    <lineage>
        <taxon>Eukaryota</taxon>
        <taxon>Viridiplantae</taxon>
        <taxon>Streptophyta</taxon>
        <taxon>Embryophyta</taxon>
        <taxon>Tracheophyta</taxon>
        <taxon>Spermatophyta</taxon>
        <taxon>Magnoliopsida</taxon>
        <taxon>eudicotyledons</taxon>
        <taxon>Gunneridae</taxon>
        <taxon>Pentapetalae</taxon>
        <taxon>rosids</taxon>
        <taxon>fabids</taxon>
        <taxon>Malpighiales</taxon>
        <taxon>Euphorbiaceae</taxon>
        <taxon>Crotonoideae</taxon>
        <taxon>Micrandreae</taxon>
        <taxon>Hevea</taxon>
    </lineage>
</organism>
<feature type="region of interest" description="Disordered" evidence="1">
    <location>
        <begin position="284"/>
        <end position="377"/>
    </location>
</feature>
<dbReference type="CDD" id="cd12432">
    <property type="entry name" value="RRM_ACINU"/>
    <property type="match status" value="1"/>
</dbReference>
<dbReference type="PANTHER" id="PTHR47031:SF3">
    <property type="entry name" value="SAP DOMAIN-CONTAINING PROTEIN"/>
    <property type="match status" value="1"/>
</dbReference>
<evidence type="ECO:0000259" key="2">
    <source>
        <dbReference type="PROSITE" id="PS50800"/>
    </source>
</evidence>
<feature type="domain" description="SAP" evidence="2">
    <location>
        <begin position="13"/>
        <end position="47"/>
    </location>
</feature>
<dbReference type="InterPro" id="IPR035979">
    <property type="entry name" value="RBD_domain_sf"/>
</dbReference>
<dbReference type="SUPFAM" id="SSF68906">
    <property type="entry name" value="SAP domain"/>
    <property type="match status" value="1"/>
</dbReference>
<feature type="compositionally biased region" description="Basic and acidic residues" evidence="1">
    <location>
        <begin position="296"/>
        <end position="311"/>
    </location>
</feature>
<feature type="compositionally biased region" description="Polar residues" evidence="1">
    <location>
        <begin position="445"/>
        <end position="477"/>
    </location>
</feature>
<dbReference type="SUPFAM" id="SSF54928">
    <property type="entry name" value="RNA-binding domain, RBD"/>
    <property type="match status" value="1"/>
</dbReference>
<name>A0ABQ9MBL6_HEVBR</name>
<feature type="compositionally biased region" description="Basic and acidic residues" evidence="1">
    <location>
        <begin position="169"/>
        <end position="220"/>
    </location>
</feature>
<dbReference type="InterPro" id="IPR032552">
    <property type="entry name" value="RSB_motif"/>
</dbReference>
<keyword evidence="4" id="KW-1185">Reference proteome</keyword>
<dbReference type="InterPro" id="IPR003034">
    <property type="entry name" value="SAP_dom"/>
</dbReference>
<dbReference type="EMBL" id="JARPOI010000007">
    <property type="protein sequence ID" value="KAJ9177645.1"/>
    <property type="molecule type" value="Genomic_DNA"/>
</dbReference>
<dbReference type="Pfam" id="PF16294">
    <property type="entry name" value="RSB_motif"/>
    <property type="match status" value="1"/>
</dbReference>
<feature type="region of interest" description="Disordered" evidence="1">
    <location>
        <begin position="155"/>
        <end position="230"/>
    </location>
</feature>
<dbReference type="Proteomes" id="UP001174677">
    <property type="component" value="Chromosome 7"/>
</dbReference>
<sequence length="686" mass="75400">MSSKYPTVDNRPIEQWKVTELKEELKRRKLTTKGLKDDLIKRLGEALLIERENDAKDVDADIDLDKQPVDGTKNSEAVPVVSDAAKVDMNVVGEKTENVGDIKVQVDINDGAEATGQEPSEGIIIGGVDSSTVEGEHIVPAAALEISTTVSESVASEVTLGGQDAQNSEAHELNRDSKLMLDNKDTKPQLDLQDSKSQLDNDESKPQLENESLRPPHDDATLDSSAPNNQVSEVSRNLGFQVKSDSISTDSVSINEKIELKDNIIADNVKLELDVVKPEMVEPSSNNVIPVGGESHPMDVEEPQEKKASVEEKDDSNSTNPDMSKKNDIIDVGYSEKLNLDRSSGDDSMEEDVVESKQIDSNYNSDDVGDKSEKSGIHVVNEENTVDVVGSNLSLDQKKMNVENKTLPAVPAEKRKLNDQDAVESAEPLKRQRRWKCESLKMPEHQSSNVAPATTPKDASQPTLSRRNFSRSDSSVSVEDAPRKRVVPPSQRPHTNSLRIDNFVRPFTLKAVQELLGKTGKVTSFWMDQIKTHCYVSYSSVEEAIETRNAVYNLQWPSNGGRLLAAEFVDPKEVKLKVEAPPAAPVTPGATAAPPLPEPSPRPQVSRQHLPPPPPLPSPPPLSNPPLAKERLAHPLPPLPEKHDPPIVTLDDLFRKTRATPRIYYLPLSEKQVAAKLAEWGKNAKQ</sequence>
<dbReference type="EMBL" id="JARPOI010000007">
    <property type="protein sequence ID" value="KAJ9177644.1"/>
    <property type="molecule type" value="Genomic_DNA"/>
</dbReference>